<proteinExistence type="inferred from homology"/>
<evidence type="ECO:0000313" key="4">
    <source>
        <dbReference type="Proteomes" id="UP000189475"/>
    </source>
</evidence>
<sequence length="256" mass="30167">MTHKMPPPINVIKIRNQTIDKSIFNNKSYKCKLSYNQYKILSYCISLLKHNENNIIKIDIKDYCQAIGLTLQSNNFIGIQNALKTLEQVPLVITNDTTSSPIPAITHVTSLSDNQIEVGLEQRYLAHLEDLTTSLNQYNFINIAFLTSYYSIHLYEICKSWQGRKTMIVDVVTLRQIFALENTLRSWQHFKERVLSKPLEEINLLTDINIEVEYIRHQRMVKKIKFTISTKTREQRIRVNQYIKKHMDSKYIKRQK</sequence>
<name>A0A1R4B7J0_9VIBR</name>
<dbReference type="RefSeq" id="WP_077315279.1">
    <property type="nucleotide sequence ID" value="NZ_AP024887.1"/>
</dbReference>
<dbReference type="Pfam" id="PF01051">
    <property type="entry name" value="Rep3_N"/>
    <property type="match status" value="1"/>
</dbReference>
<dbReference type="Gene3D" id="1.10.10.10">
    <property type="entry name" value="Winged helix-like DNA-binding domain superfamily/Winged helix DNA-binding domain"/>
    <property type="match status" value="2"/>
</dbReference>
<evidence type="ECO:0000259" key="2">
    <source>
        <dbReference type="Pfam" id="PF01051"/>
    </source>
</evidence>
<dbReference type="AlphaFoldDB" id="A0A1R4B7J0"/>
<dbReference type="InterPro" id="IPR000525">
    <property type="entry name" value="Initiator_Rep_WH1"/>
</dbReference>
<protein>
    <submittedName>
        <fullName evidence="3">Initiator Replication protein</fullName>
    </submittedName>
</protein>
<reference evidence="3 4" key="1">
    <citation type="submission" date="2017-02" db="EMBL/GenBank/DDBJ databases">
        <authorList>
            <person name="Peterson S.W."/>
        </authorList>
    </citation>
    <scope>NUCLEOTIDE SEQUENCE [LARGE SCALE GENOMIC DNA]</scope>
    <source>
        <strain evidence="3 4">CECT 9027</strain>
    </source>
</reference>
<dbReference type="OrthoDB" id="7060771at2"/>
<keyword evidence="4" id="KW-1185">Reference proteome</keyword>
<dbReference type="SUPFAM" id="SSF46785">
    <property type="entry name" value="Winged helix' DNA-binding domain"/>
    <property type="match status" value="1"/>
</dbReference>
<dbReference type="Proteomes" id="UP000189475">
    <property type="component" value="Unassembled WGS sequence"/>
</dbReference>
<dbReference type="EMBL" id="FUFT01000008">
    <property type="protein sequence ID" value="SJL84884.1"/>
    <property type="molecule type" value="Genomic_DNA"/>
</dbReference>
<feature type="domain" description="Initiator Rep protein WH1" evidence="2">
    <location>
        <begin position="25"/>
        <end position="159"/>
    </location>
</feature>
<dbReference type="Pfam" id="PF21205">
    <property type="entry name" value="Rep3_C"/>
    <property type="match status" value="1"/>
</dbReference>
<accession>A0A1R4B7J0</accession>
<organism evidence="3 4">
    <name type="scientific">Vibrio palustris</name>
    <dbReference type="NCBI Taxonomy" id="1918946"/>
    <lineage>
        <taxon>Bacteria</taxon>
        <taxon>Pseudomonadati</taxon>
        <taxon>Pseudomonadota</taxon>
        <taxon>Gammaproteobacteria</taxon>
        <taxon>Vibrionales</taxon>
        <taxon>Vibrionaceae</taxon>
        <taxon>Vibrio</taxon>
    </lineage>
</organism>
<dbReference type="InterPro" id="IPR036388">
    <property type="entry name" value="WH-like_DNA-bd_sf"/>
</dbReference>
<dbReference type="GO" id="GO:0006270">
    <property type="term" value="P:DNA replication initiation"/>
    <property type="evidence" value="ECO:0007669"/>
    <property type="project" value="InterPro"/>
</dbReference>
<dbReference type="InterPro" id="IPR036390">
    <property type="entry name" value="WH_DNA-bd_sf"/>
</dbReference>
<evidence type="ECO:0000256" key="1">
    <source>
        <dbReference type="ARBA" id="ARBA00038283"/>
    </source>
</evidence>
<comment type="similarity">
    <text evidence="1">Belongs to the initiator RepB protein family.</text>
</comment>
<dbReference type="GO" id="GO:0003887">
    <property type="term" value="F:DNA-directed DNA polymerase activity"/>
    <property type="evidence" value="ECO:0007669"/>
    <property type="project" value="InterPro"/>
</dbReference>
<gene>
    <name evidence="3" type="ORF">VPAL9027_02887</name>
</gene>
<evidence type="ECO:0000313" key="3">
    <source>
        <dbReference type="EMBL" id="SJL84884.1"/>
    </source>
</evidence>